<evidence type="ECO:0000313" key="2">
    <source>
        <dbReference type="EMBL" id="KAL0490030.1"/>
    </source>
</evidence>
<accession>A0AAW2ZKL6</accession>
<feature type="transmembrane region" description="Helical" evidence="1">
    <location>
        <begin position="22"/>
        <end position="51"/>
    </location>
</feature>
<keyword evidence="1" id="KW-0472">Membrane</keyword>
<comment type="caution">
    <text evidence="2">The sequence shown here is derived from an EMBL/GenBank/DDBJ whole genome shotgun (WGS) entry which is preliminary data.</text>
</comment>
<gene>
    <name evidence="2" type="ORF">AKO1_009402</name>
</gene>
<dbReference type="EMBL" id="JAOPGA020001632">
    <property type="protein sequence ID" value="KAL0490030.1"/>
    <property type="molecule type" value="Genomic_DNA"/>
</dbReference>
<dbReference type="AlphaFoldDB" id="A0AAW2ZKL6"/>
<evidence type="ECO:0000256" key="1">
    <source>
        <dbReference type="SAM" id="Phobius"/>
    </source>
</evidence>
<keyword evidence="3" id="KW-1185">Reference proteome</keyword>
<proteinExistence type="predicted"/>
<evidence type="ECO:0000313" key="3">
    <source>
        <dbReference type="Proteomes" id="UP001431209"/>
    </source>
</evidence>
<reference evidence="2 3" key="1">
    <citation type="submission" date="2024-03" db="EMBL/GenBank/DDBJ databases">
        <title>The Acrasis kona genome and developmental transcriptomes reveal deep origins of eukaryotic multicellular pathways.</title>
        <authorList>
            <person name="Sheikh S."/>
            <person name="Fu C.-J."/>
            <person name="Brown M.W."/>
            <person name="Baldauf S.L."/>
        </authorList>
    </citation>
    <scope>NUCLEOTIDE SEQUENCE [LARGE SCALE GENOMIC DNA]</scope>
    <source>
        <strain evidence="2 3">ATCC MYA-3509</strain>
    </source>
</reference>
<feature type="transmembrane region" description="Helical" evidence="1">
    <location>
        <begin position="110"/>
        <end position="131"/>
    </location>
</feature>
<keyword evidence="1" id="KW-1133">Transmembrane helix</keyword>
<name>A0AAW2ZKL6_9EUKA</name>
<sequence length="460" mass="50177">MSSDIRNILGLNIHDLSTSPRVWLVVPCLIPVVMGNSGGVGLTSIGLGGLLMSRGVEDLYFCNSSRDPYHKLLYSFGTITIAAGVINYGLGITNQENPGNHIVKKIKQVWRSSFGALGIIAGSFFILDGVLSTKPNLLPSNTITNIITNRHLYFDPEIIRDESLKTFANVCITMFQQLKIVGGSALIIASIQDTSRELGIRSTSYCYDNTLYYLKRFLGYVFPDDSYFGAVVCLFGAGTAFDGWRRLIQANHGVYDIIKNVEIAAGGTAIYYGQKIITKALNKDFSGYKDLPLASSYLGVSTTLFKYTLIDVMQNNPSFVKPVSMKNLVSSLLVMSLGYNGVLSLLKAAMGPFGQTGDDVCRKFTKHTANGVWAGISALSSIVSAQHTFDYFTKQPVTIENGIKSSLTCAAGLFCYYSAFDFLLGNRPSPDTFVKKLSRALVSSAAISGLVYFYKKVNIK</sequence>
<keyword evidence="1" id="KW-0812">Transmembrane</keyword>
<protein>
    <submittedName>
        <fullName evidence="2">Protocadherin</fullName>
    </submittedName>
</protein>
<feature type="transmembrane region" description="Helical" evidence="1">
    <location>
        <begin position="72"/>
        <end position="90"/>
    </location>
</feature>
<organism evidence="2 3">
    <name type="scientific">Acrasis kona</name>
    <dbReference type="NCBI Taxonomy" id="1008807"/>
    <lineage>
        <taxon>Eukaryota</taxon>
        <taxon>Discoba</taxon>
        <taxon>Heterolobosea</taxon>
        <taxon>Tetramitia</taxon>
        <taxon>Eutetramitia</taxon>
        <taxon>Acrasidae</taxon>
        <taxon>Acrasis</taxon>
    </lineage>
</organism>
<dbReference type="Proteomes" id="UP001431209">
    <property type="component" value="Unassembled WGS sequence"/>
</dbReference>